<dbReference type="Proteomes" id="UP001457282">
    <property type="component" value="Unassembled WGS sequence"/>
</dbReference>
<protein>
    <submittedName>
        <fullName evidence="2">Uncharacterized protein</fullName>
    </submittedName>
</protein>
<dbReference type="EMBL" id="JBEDUW010000001">
    <property type="protein sequence ID" value="KAK9949440.1"/>
    <property type="molecule type" value="Genomic_DNA"/>
</dbReference>
<feature type="compositionally biased region" description="Basic and acidic residues" evidence="1">
    <location>
        <begin position="87"/>
        <end position="99"/>
    </location>
</feature>
<comment type="caution">
    <text evidence="2">The sequence shown here is derived from an EMBL/GenBank/DDBJ whole genome shotgun (WGS) entry which is preliminary data.</text>
</comment>
<feature type="region of interest" description="Disordered" evidence="1">
    <location>
        <begin position="72"/>
        <end position="99"/>
    </location>
</feature>
<evidence type="ECO:0000313" key="3">
    <source>
        <dbReference type="Proteomes" id="UP001457282"/>
    </source>
</evidence>
<dbReference type="AlphaFoldDB" id="A0AAW1YL52"/>
<organism evidence="2 3">
    <name type="scientific">Rubus argutus</name>
    <name type="common">Southern blackberry</name>
    <dbReference type="NCBI Taxonomy" id="59490"/>
    <lineage>
        <taxon>Eukaryota</taxon>
        <taxon>Viridiplantae</taxon>
        <taxon>Streptophyta</taxon>
        <taxon>Embryophyta</taxon>
        <taxon>Tracheophyta</taxon>
        <taxon>Spermatophyta</taxon>
        <taxon>Magnoliopsida</taxon>
        <taxon>eudicotyledons</taxon>
        <taxon>Gunneridae</taxon>
        <taxon>Pentapetalae</taxon>
        <taxon>rosids</taxon>
        <taxon>fabids</taxon>
        <taxon>Rosales</taxon>
        <taxon>Rosaceae</taxon>
        <taxon>Rosoideae</taxon>
        <taxon>Rosoideae incertae sedis</taxon>
        <taxon>Rubus</taxon>
    </lineage>
</organism>
<evidence type="ECO:0000313" key="2">
    <source>
        <dbReference type="EMBL" id="KAK9949440.1"/>
    </source>
</evidence>
<sequence>MEPSISPPKKGSPILLHAVSNQTGFNKGPVLIHLVAVATSNQTPIDLPQGRVQTRDRFRARPAQTCRILPASTPQLLPPYLQPKDGMAGKETEEEIQKE</sequence>
<gene>
    <name evidence="2" type="ORF">M0R45_004962</name>
</gene>
<proteinExistence type="predicted"/>
<keyword evidence="3" id="KW-1185">Reference proteome</keyword>
<accession>A0AAW1YL52</accession>
<evidence type="ECO:0000256" key="1">
    <source>
        <dbReference type="SAM" id="MobiDB-lite"/>
    </source>
</evidence>
<reference evidence="2 3" key="1">
    <citation type="journal article" date="2023" name="G3 (Bethesda)">
        <title>A chromosome-length genome assembly and annotation of blackberry (Rubus argutus, cv. 'Hillquist').</title>
        <authorList>
            <person name="Bruna T."/>
            <person name="Aryal R."/>
            <person name="Dudchenko O."/>
            <person name="Sargent D.J."/>
            <person name="Mead D."/>
            <person name="Buti M."/>
            <person name="Cavallini A."/>
            <person name="Hytonen T."/>
            <person name="Andres J."/>
            <person name="Pham M."/>
            <person name="Weisz D."/>
            <person name="Mascagni F."/>
            <person name="Usai G."/>
            <person name="Natali L."/>
            <person name="Bassil N."/>
            <person name="Fernandez G.E."/>
            <person name="Lomsadze A."/>
            <person name="Armour M."/>
            <person name="Olukolu B."/>
            <person name="Poorten T."/>
            <person name="Britton C."/>
            <person name="Davik J."/>
            <person name="Ashrafi H."/>
            <person name="Aiden E.L."/>
            <person name="Borodovsky M."/>
            <person name="Worthington M."/>
        </authorList>
    </citation>
    <scope>NUCLEOTIDE SEQUENCE [LARGE SCALE GENOMIC DNA]</scope>
    <source>
        <strain evidence="2">PI 553951</strain>
    </source>
</reference>
<name>A0AAW1YL52_RUBAR</name>